<keyword evidence="5 8" id="KW-0067">ATP-binding</keyword>
<dbReference type="InterPro" id="IPR001650">
    <property type="entry name" value="Helicase_C-like"/>
</dbReference>
<feature type="non-terminal residue" evidence="13">
    <location>
        <position position="674"/>
    </location>
</feature>
<dbReference type="CDD" id="cd18787">
    <property type="entry name" value="SF2_C_DEAD"/>
    <property type="match status" value="1"/>
</dbReference>
<dbReference type="PROSITE" id="PS51194">
    <property type="entry name" value="HELICASE_CTER"/>
    <property type="match status" value="1"/>
</dbReference>
<dbReference type="InterPro" id="IPR000629">
    <property type="entry name" value="RNA-helicase_DEAD-box_CS"/>
</dbReference>
<dbReference type="InterPro" id="IPR014014">
    <property type="entry name" value="RNA_helicase_DEAD_Q_motif"/>
</dbReference>
<feature type="region of interest" description="Disordered" evidence="9">
    <location>
        <begin position="166"/>
        <end position="203"/>
    </location>
</feature>
<evidence type="ECO:0000256" key="8">
    <source>
        <dbReference type="RuleBase" id="RU000492"/>
    </source>
</evidence>
<dbReference type="Pfam" id="PF00270">
    <property type="entry name" value="DEAD"/>
    <property type="match status" value="1"/>
</dbReference>
<dbReference type="PROSITE" id="PS51195">
    <property type="entry name" value="Q_MOTIF"/>
    <property type="match status" value="1"/>
</dbReference>
<dbReference type="SMART" id="SM00490">
    <property type="entry name" value="HELICc"/>
    <property type="match status" value="1"/>
</dbReference>
<proteinExistence type="inferred from homology"/>
<protein>
    <recommendedName>
        <fullName evidence="1">RNA helicase</fullName>
        <ecNumber evidence="1">3.6.4.13</ecNumber>
    </recommendedName>
</protein>
<dbReference type="GO" id="GO:0003724">
    <property type="term" value="F:RNA helicase activity"/>
    <property type="evidence" value="ECO:0007669"/>
    <property type="project" value="UniProtKB-EC"/>
</dbReference>
<dbReference type="InterPro" id="IPR011545">
    <property type="entry name" value="DEAD/DEAH_box_helicase_dom"/>
</dbReference>
<keyword evidence="3 8" id="KW-0378">Hydrolase</keyword>
<keyword evidence="14" id="KW-1185">Reference proteome</keyword>
<dbReference type="OrthoDB" id="196131at2759"/>
<dbReference type="SMART" id="SM00487">
    <property type="entry name" value="DEXDc"/>
    <property type="match status" value="1"/>
</dbReference>
<evidence type="ECO:0000313" key="14">
    <source>
        <dbReference type="Proteomes" id="UP000678393"/>
    </source>
</evidence>
<accession>A0A8S3ZSK9</accession>
<keyword evidence="4 8" id="KW-0347">Helicase</keyword>
<feature type="compositionally biased region" description="Basic and acidic residues" evidence="9">
    <location>
        <begin position="1"/>
        <end position="17"/>
    </location>
</feature>
<evidence type="ECO:0000256" key="2">
    <source>
        <dbReference type="ARBA" id="ARBA00022741"/>
    </source>
</evidence>
<dbReference type="GO" id="GO:0005524">
    <property type="term" value="F:ATP binding"/>
    <property type="evidence" value="ECO:0007669"/>
    <property type="project" value="UniProtKB-KW"/>
</dbReference>
<comment type="similarity">
    <text evidence="8">Belongs to the DEAD box helicase family.</text>
</comment>
<feature type="compositionally biased region" description="Basic and acidic residues" evidence="9">
    <location>
        <begin position="99"/>
        <end position="112"/>
    </location>
</feature>
<evidence type="ECO:0000256" key="1">
    <source>
        <dbReference type="ARBA" id="ARBA00012552"/>
    </source>
</evidence>
<dbReference type="SUPFAM" id="SSF52540">
    <property type="entry name" value="P-loop containing nucleoside triphosphate hydrolases"/>
    <property type="match status" value="2"/>
</dbReference>
<evidence type="ECO:0000256" key="6">
    <source>
        <dbReference type="ARBA" id="ARBA00047984"/>
    </source>
</evidence>
<dbReference type="PROSITE" id="PS51192">
    <property type="entry name" value="HELICASE_ATP_BIND_1"/>
    <property type="match status" value="1"/>
</dbReference>
<dbReference type="EC" id="3.6.4.13" evidence="1"/>
<dbReference type="EMBL" id="CAJHNH020005445">
    <property type="protein sequence ID" value="CAG5132497.1"/>
    <property type="molecule type" value="Genomic_DNA"/>
</dbReference>
<dbReference type="Pfam" id="PF00271">
    <property type="entry name" value="Helicase_C"/>
    <property type="match status" value="1"/>
</dbReference>
<feature type="compositionally biased region" description="Basic residues" evidence="9">
    <location>
        <begin position="62"/>
        <end position="90"/>
    </location>
</feature>
<sequence length="674" mass="77495">MARDSRSYRKRSSSRDRDRKKRSRSRSKSRRSRSREKLRRSRSKDRKRSTSRERKSSPPARERKRSRSRERRDKRKRSAERERGKRKSRSRSASPVKVAKRDSKSPTPERKKPASSSTETKVKDEPIDKEEEQKRLEVEMQKRRERIEQWRAERKKTQELLPINIAPVTRKWTLEDEDDDDDDEAGGEKHEDDEVDPLDAYMQSVNDEVKILKDKDKKPYGENDVHGKVVTRIMTVVKKKQEDPGKDKGELMLNNMDALEYSSEEEEEDLDSMTNLNNKRKKDLSAVDHEKIYYASFRKSFYVEVPEIAKMTNEEVEDLRNELEGITVKGKQCPRPIKTWAQCGVSKKVMEALKKHNYEKPTPIQAQAIPAIMSGRDVIGIAKTGSGKTLAFVLPMIRHIMDQPPLEESDGPIAILMIPTRELALQIAAECKKFTKPHGLRAVCVYGGTGISEQIAELKRGCEIIVCTPGRMIDMLTANSGRVTNLRRVTYIVLDEADRMFDMGFEPQVMKIIDNVRPDRQTVMFSATFPRQMEALARRILTKPIEVQVGGRSVVCKEVTQNVLILEEDKKLFKLLELLGLYSESGSILVFVDKQEKADDLMKDLLKHSYTCLSLHGGIDQYDRDSIIQDFKSGTIKLLVATSVAARGLDVKHLILVVNYDCPNHYEDYVHRCG</sequence>
<dbReference type="CDD" id="cd17953">
    <property type="entry name" value="DEADc_DDX46"/>
    <property type="match status" value="1"/>
</dbReference>
<dbReference type="Gene3D" id="3.40.50.300">
    <property type="entry name" value="P-loop containing nucleotide triphosphate hydrolases"/>
    <property type="match status" value="2"/>
</dbReference>
<evidence type="ECO:0000256" key="5">
    <source>
        <dbReference type="ARBA" id="ARBA00022840"/>
    </source>
</evidence>
<feature type="domain" description="Helicase C-terminal" evidence="11">
    <location>
        <begin position="558"/>
        <end position="674"/>
    </location>
</feature>
<evidence type="ECO:0000256" key="7">
    <source>
        <dbReference type="PROSITE-ProRule" id="PRU00552"/>
    </source>
</evidence>
<dbReference type="PROSITE" id="PS00039">
    <property type="entry name" value="DEAD_ATP_HELICASE"/>
    <property type="match status" value="1"/>
</dbReference>
<comment type="catalytic activity">
    <reaction evidence="6">
        <text>ATP + H2O = ADP + phosphate + H(+)</text>
        <dbReference type="Rhea" id="RHEA:13065"/>
        <dbReference type="ChEBI" id="CHEBI:15377"/>
        <dbReference type="ChEBI" id="CHEBI:15378"/>
        <dbReference type="ChEBI" id="CHEBI:30616"/>
        <dbReference type="ChEBI" id="CHEBI:43474"/>
        <dbReference type="ChEBI" id="CHEBI:456216"/>
        <dbReference type="EC" id="3.6.4.13"/>
    </reaction>
</comment>
<feature type="region of interest" description="Disordered" evidence="9">
    <location>
        <begin position="1"/>
        <end position="140"/>
    </location>
</feature>
<comment type="caution">
    <text evidence="13">The sequence shown here is derived from an EMBL/GenBank/DDBJ whole genome shotgun (WGS) entry which is preliminary data.</text>
</comment>
<dbReference type="InterPro" id="IPR027417">
    <property type="entry name" value="P-loop_NTPase"/>
</dbReference>
<organism evidence="13 14">
    <name type="scientific">Candidula unifasciata</name>
    <dbReference type="NCBI Taxonomy" id="100452"/>
    <lineage>
        <taxon>Eukaryota</taxon>
        <taxon>Metazoa</taxon>
        <taxon>Spiralia</taxon>
        <taxon>Lophotrochozoa</taxon>
        <taxon>Mollusca</taxon>
        <taxon>Gastropoda</taxon>
        <taxon>Heterobranchia</taxon>
        <taxon>Euthyneura</taxon>
        <taxon>Panpulmonata</taxon>
        <taxon>Eupulmonata</taxon>
        <taxon>Stylommatophora</taxon>
        <taxon>Helicina</taxon>
        <taxon>Helicoidea</taxon>
        <taxon>Geomitridae</taxon>
        <taxon>Candidula</taxon>
    </lineage>
</organism>
<gene>
    <name evidence="13" type="ORF">CUNI_LOCUS18055</name>
</gene>
<dbReference type="GO" id="GO:0016787">
    <property type="term" value="F:hydrolase activity"/>
    <property type="evidence" value="ECO:0007669"/>
    <property type="project" value="UniProtKB-KW"/>
</dbReference>
<evidence type="ECO:0000259" key="12">
    <source>
        <dbReference type="PROSITE" id="PS51195"/>
    </source>
</evidence>
<evidence type="ECO:0000256" key="4">
    <source>
        <dbReference type="ARBA" id="ARBA00022806"/>
    </source>
</evidence>
<feature type="compositionally biased region" description="Basic and acidic residues" evidence="9">
    <location>
        <begin position="120"/>
        <end position="140"/>
    </location>
</feature>
<dbReference type="InterPro" id="IPR014001">
    <property type="entry name" value="Helicase_ATP-bd"/>
</dbReference>
<dbReference type="FunFam" id="3.40.50.300:FF:000079">
    <property type="entry name" value="probable ATP-dependent RNA helicase DDX17"/>
    <property type="match status" value="1"/>
</dbReference>
<feature type="compositionally biased region" description="Basic residues" evidence="9">
    <location>
        <begin position="18"/>
        <end position="47"/>
    </location>
</feature>
<evidence type="ECO:0000256" key="3">
    <source>
        <dbReference type="ARBA" id="ARBA00022801"/>
    </source>
</evidence>
<evidence type="ECO:0000259" key="11">
    <source>
        <dbReference type="PROSITE" id="PS51194"/>
    </source>
</evidence>
<dbReference type="GO" id="GO:0003676">
    <property type="term" value="F:nucleic acid binding"/>
    <property type="evidence" value="ECO:0007669"/>
    <property type="project" value="InterPro"/>
</dbReference>
<evidence type="ECO:0000259" key="10">
    <source>
        <dbReference type="PROSITE" id="PS51192"/>
    </source>
</evidence>
<dbReference type="AlphaFoldDB" id="A0A8S3ZSK9"/>
<feature type="short sequence motif" description="Q motif" evidence="7">
    <location>
        <begin position="338"/>
        <end position="366"/>
    </location>
</feature>
<name>A0A8S3ZSK9_9EUPU</name>
<feature type="domain" description="DEAD-box RNA helicase Q" evidence="12">
    <location>
        <begin position="338"/>
        <end position="366"/>
    </location>
</feature>
<evidence type="ECO:0000313" key="13">
    <source>
        <dbReference type="EMBL" id="CAG5132497.1"/>
    </source>
</evidence>
<reference evidence="13" key="1">
    <citation type="submission" date="2021-04" db="EMBL/GenBank/DDBJ databases">
        <authorList>
            <consortium name="Molecular Ecology Group"/>
        </authorList>
    </citation>
    <scope>NUCLEOTIDE SEQUENCE</scope>
</reference>
<dbReference type="PANTHER" id="PTHR47958">
    <property type="entry name" value="ATP-DEPENDENT RNA HELICASE DBP3"/>
    <property type="match status" value="1"/>
</dbReference>
<keyword evidence="2 8" id="KW-0547">Nucleotide-binding</keyword>
<evidence type="ECO:0000256" key="9">
    <source>
        <dbReference type="SAM" id="MobiDB-lite"/>
    </source>
</evidence>
<dbReference type="Proteomes" id="UP000678393">
    <property type="component" value="Unassembled WGS sequence"/>
</dbReference>
<feature type="domain" description="Helicase ATP-binding" evidence="10">
    <location>
        <begin position="369"/>
        <end position="547"/>
    </location>
</feature>
<feature type="compositionally biased region" description="Acidic residues" evidence="9">
    <location>
        <begin position="175"/>
        <end position="185"/>
    </location>
</feature>